<organism evidence="1 2">
    <name type="scientific">Tritrichomonas musculus</name>
    <dbReference type="NCBI Taxonomy" id="1915356"/>
    <lineage>
        <taxon>Eukaryota</taxon>
        <taxon>Metamonada</taxon>
        <taxon>Parabasalia</taxon>
        <taxon>Tritrichomonadida</taxon>
        <taxon>Tritrichomonadidae</taxon>
        <taxon>Tritrichomonas</taxon>
    </lineage>
</organism>
<evidence type="ECO:0008006" key="3">
    <source>
        <dbReference type="Google" id="ProtNLM"/>
    </source>
</evidence>
<sequence>MSIGSILNERGEIMWNVVSQYMFGRDSLSCKNKWNHLKSKNDPRIVKITENKPAPDKSFHYNQYFNSVFNQEQEETLYQNIKELIDNNELVTMNTISEMAQ</sequence>
<gene>
    <name evidence="1" type="ORF">M9Y10_003195</name>
</gene>
<protein>
    <recommendedName>
        <fullName evidence="3">Myb-like domain-containing protein</fullName>
    </recommendedName>
</protein>
<dbReference type="SUPFAM" id="SSF46689">
    <property type="entry name" value="Homeodomain-like"/>
    <property type="match status" value="1"/>
</dbReference>
<comment type="caution">
    <text evidence="1">The sequence shown here is derived from an EMBL/GenBank/DDBJ whole genome shotgun (WGS) entry which is preliminary data.</text>
</comment>
<name>A0ABR2JQL0_9EUKA</name>
<evidence type="ECO:0000313" key="1">
    <source>
        <dbReference type="EMBL" id="KAK8880517.1"/>
    </source>
</evidence>
<proteinExistence type="predicted"/>
<dbReference type="InterPro" id="IPR009057">
    <property type="entry name" value="Homeodomain-like_sf"/>
</dbReference>
<dbReference type="InterPro" id="IPR001005">
    <property type="entry name" value="SANT/Myb"/>
</dbReference>
<reference evidence="1 2" key="1">
    <citation type="submission" date="2024-04" db="EMBL/GenBank/DDBJ databases">
        <title>Tritrichomonas musculus Genome.</title>
        <authorList>
            <person name="Alves-Ferreira E."/>
            <person name="Grigg M."/>
            <person name="Lorenzi H."/>
            <person name="Galac M."/>
        </authorList>
    </citation>
    <scope>NUCLEOTIDE SEQUENCE [LARGE SCALE GENOMIC DNA]</scope>
    <source>
        <strain evidence="1 2">EAF2021</strain>
    </source>
</reference>
<accession>A0ABR2JQL0</accession>
<dbReference type="CDD" id="cd00167">
    <property type="entry name" value="SANT"/>
    <property type="match status" value="1"/>
</dbReference>
<dbReference type="Proteomes" id="UP001470230">
    <property type="component" value="Unassembled WGS sequence"/>
</dbReference>
<dbReference type="EMBL" id="JAPFFF010000010">
    <property type="protein sequence ID" value="KAK8880517.1"/>
    <property type="molecule type" value="Genomic_DNA"/>
</dbReference>
<evidence type="ECO:0000313" key="2">
    <source>
        <dbReference type="Proteomes" id="UP001470230"/>
    </source>
</evidence>
<keyword evidence="2" id="KW-1185">Reference proteome</keyword>